<proteinExistence type="predicted"/>
<gene>
    <name evidence="5" type="ORF">NERG_01765</name>
</gene>
<name>H8ZDU4_NEMA1</name>
<dbReference type="PANTHER" id="PTHR13989">
    <property type="entry name" value="REPLICATION PROTEIN A-RELATED"/>
    <property type="match status" value="1"/>
</dbReference>
<evidence type="ECO:0000313" key="5">
    <source>
        <dbReference type="EMBL" id="EHY65319.1"/>
    </source>
</evidence>
<dbReference type="HOGENOM" id="CLU_1180517_0_0_1"/>
<sequence>MSSLSISDGKGVQTIRRMPIKHVKQVDFNDAIKITTQFRGQEISLVEVVGWITTESPMQNGGKRFSISDGTDSIWCTQWADKNYMYVKKGALVRVIGTLSRNEKGDKNVNITCSACTLVTDGNSVVYHLLMRIVDSVRSPAYSMDAPSILTENSPATTQEDMRHQGNFKKIHLDILSFFSHNQGETGLLINMVVSSLASSKVYTSADVNSGLEYLISAGKLFYCTDDRKTLALVE</sequence>
<reference evidence="5" key="1">
    <citation type="submission" date="2011-03" db="EMBL/GenBank/DDBJ databases">
        <title>The Genome Sequence of Nematocida sp1 strain ERTm2.</title>
        <authorList>
            <consortium name="The Broad Institute Genome Sequencing Platform"/>
            <consortium name="The Broad Institute Genome Sequencing Center for Infectious Disease"/>
            <person name="Cuomo C."/>
            <person name="Troemel E."/>
            <person name="Young S.K."/>
            <person name="Zeng Q."/>
            <person name="Gargeya S."/>
            <person name="Fitzgerald M."/>
            <person name="Haas B."/>
            <person name="Abouelleil A."/>
            <person name="Alvarado L."/>
            <person name="Arachchi H.M."/>
            <person name="Berlin A."/>
            <person name="Brown A."/>
            <person name="Chapman S.B."/>
            <person name="Chen Z."/>
            <person name="Dunbar C."/>
            <person name="Freedman E."/>
            <person name="Gearin G."/>
            <person name="Gellesch M."/>
            <person name="Goldberg J."/>
            <person name="Griggs A."/>
            <person name="Gujja S."/>
            <person name="Heilman E.R."/>
            <person name="Heiman D."/>
            <person name="Howarth C."/>
            <person name="Larson L."/>
            <person name="Lui A."/>
            <person name="MacDonald P.J.P."/>
            <person name="Mehta T."/>
            <person name="Montmayeur A."/>
            <person name="Murphy C."/>
            <person name="Neiman D."/>
            <person name="Pearson M."/>
            <person name="Priest M."/>
            <person name="Roberts A."/>
            <person name="Saif S."/>
            <person name="Shea T."/>
            <person name="Shenoy N."/>
            <person name="Sisk P."/>
            <person name="Stolte C."/>
            <person name="Sykes S."/>
            <person name="White J."/>
            <person name="Yandava C."/>
            <person name="Wortman J."/>
            <person name="Nusbaum C."/>
            <person name="Birren B."/>
        </authorList>
    </citation>
    <scope>NUCLEOTIDE SEQUENCE</scope>
    <source>
        <strain evidence="5">ERTm2</strain>
    </source>
</reference>
<dbReference type="EMBL" id="JH604636">
    <property type="protein sequence ID" value="EHY65319.1"/>
    <property type="molecule type" value="Genomic_DNA"/>
</dbReference>
<comment type="subcellular location">
    <subcellularLocation>
        <location evidence="1">Nucleus</location>
    </subcellularLocation>
</comment>
<dbReference type="Proteomes" id="UP000005622">
    <property type="component" value="Unassembled WGS sequence"/>
</dbReference>
<dbReference type="AlphaFoldDB" id="H8ZDU4"/>
<organism evidence="5">
    <name type="scientific">Nematocida ausubeli (strain ATCC PRA-371 / ERTm2)</name>
    <name type="common">Nematode killer fungus</name>
    <dbReference type="NCBI Taxonomy" id="1913371"/>
    <lineage>
        <taxon>Eukaryota</taxon>
        <taxon>Fungi</taxon>
        <taxon>Fungi incertae sedis</taxon>
        <taxon>Microsporidia</taxon>
        <taxon>Nematocida</taxon>
    </lineage>
</organism>
<keyword evidence="3" id="KW-0539">Nucleus</keyword>
<dbReference type="InterPro" id="IPR012340">
    <property type="entry name" value="NA-bd_OB-fold"/>
</dbReference>
<feature type="domain" description="OB" evidence="4">
    <location>
        <begin position="46"/>
        <end position="112"/>
    </location>
</feature>
<evidence type="ECO:0000256" key="3">
    <source>
        <dbReference type="ARBA" id="ARBA00023242"/>
    </source>
</evidence>
<dbReference type="OrthoDB" id="25571at2759"/>
<evidence type="ECO:0000256" key="1">
    <source>
        <dbReference type="ARBA" id="ARBA00004123"/>
    </source>
</evidence>
<dbReference type="InterPro" id="IPR040260">
    <property type="entry name" value="RFA2-like"/>
</dbReference>
<dbReference type="Gene3D" id="2.40.50.140">
    <property type="entry name" value="Nucleic acid-binding proteins"/>
    <property type="match status" value="1"/>
</dbReference>
<dbReference type="GO" id="GO:0005634">
    <property type="term" value="C:nucleus"/>
    <property type="evidence" value="ECO:0007669"/>
    <property type="project" value="UniProtKB-SubCell"/>
</dbReference>
<dbReference type="Pfam" id="PF01336">
    <property type="entry name" value="tRNA_anti-codon"/>
    <property type="match status" value="1"/>
</dbReference>
<dbReference type="PANTHER" id="PTHR13989:SF16">
    <property type="entry name" value="REPLICATION PROTEIN A2"/>
    <property type="match status" value="1"/>
</dbReference>
<evidence type="ECO:0000256" key="2">
    <source>
        <dbReference type="ARBA" id="ARBA00023125"/>
    </source>
</evidence>
<keyword evidence="2" id="KW-0238">DNA-binding</keyword>
<accession>H8ZDU4</accession>
<evidence type="ECO:0000259" key="4">
    <source>
        <dbReference type="Pfam" id="PF01336"/>
    </source>
</evidence>
<protein>
    <recommendedName>
        <fullName evidence="4">OB domain-containing protein</fullName>
    </recommendedName>
</protein>
<dbReference type="STRING" id="944018.H8ZDU4"/>
<dbReference type="GO" id="GO:0003677">
    <property type="term" value="F:DNA binding"/>
    <property type="evidence" value="ECO:0007669"/>
    <property type="project" value="UniProtKB-KW"/>
</dbReference>
<dbReference type="SUPFAM" id="SSF50249">
    <property type="entry name" value="Nucleic acid-binding proteins"/>
    <property type="match status" value="1"/>
</dbReference>
<dbReference type="InterPro" id="IPR004365">
    <property type="entry name" value="NA-bd_OB_tRNA"/>
</dbReference>